<name>A0A0A0J5V5_9MICO</name>
<sequence>MAWQAVLADAVMLVHFAFLLFVVLGGFLAWRWPKLIWVHVPAAVWGFATVAFSIRCPLTDVEEWARERAGEEALAGTGFIDHYIEGVLYPERYTAVLQLLAAASVIVSWAGFAWRHRGRVTTLA</sequence>
<dbReference type="EMBL" id="AVPJ01000014">
    <property type="protein sequence ID" value="KGN30971.1"/>
    <property type="molecule type" value="Genomic_DNA"/>
</dbReference>
<dbReference type="eggNOG" id="ENOG5032SH9">
    <property type="taxonomic scope" value="Bacteria"/>
</dbReference>
<dbReference type="Proteomes" id="UP000030002">
    <property type="component" value="Unassembled WGS sequence"/>
</dbReference>
<feature type="transmembrane region" description="Helical" evidence="1">
    <location>
        <begin position="95"/>
        <end position="114"/>
    </location>
</feature>
<dbReference type="STRING" id="1385520.N802_05040"/>
<evidence type="ECO:0000313" key="3">
    <source>
        <dbReference type="Proteomes" id="UP000030002"/>
    </source>
</evidence>
<organism evidence="2 3">
    <name type="scientific">Knoellia sinensis KCTC 19936</name>
    <dbReference type="NCBI Taxonomy" id="1385520"/>
    <lineage>
        <taxon>Bacteria</taxon>
        <taxon>Bacillati</taxon>
        <taxon>Actinomycetota</taxon>
        <taxon>Actinomycetes</taxon>
        <taxon>Micrococcales</taxon>
        <taxon>Intrasporangiaceae</taxon>
        <taxon>Knoellia</taxon>
    </lineage>
</organism>
<feature type="transmembrane region" description="Helical" evidence="1">
    <location>
        <begin position="35"/>
        <end position="54"/>
    </location>
</feature>
<keyword evidence="1" id="KW-1133">Transmembrane helix</keyword>
<evidence type="ECO:0000256" key="1">
    <source>
        <dbReference type="SAM" id="Phobius"/>
    </source>
</evidence>
<accession>A0A0A0J5V5</accession>
<feature type="transmembrane region" description="Helical" evidence="1">
    <location>
        <begin position="6"/>
        <end position="28"/>
    </location>
</feature>
<keyword evidence="1" id="KW-0812">Transmembrane</keyword>
<dbReference type="InterPro" id="IPR021218">
    <property type="entry name" value="DUF2784"/>
</dbReference>
<proteinExistence type="predicted"/>
<dbReference type="AlphaFoldDB" id="A0A0A0J5V5"/>
<protein>
    <submittedName>
        <fullName evidence="2">Membrane protein</fullName>
    </submittedName>
</protein>
<dbReference type="RefSeq" id="WP_035917856.1">
    <property type="nucleotide sequence ID" value="NZ_AVPJ01000014.1"/>
</dbReference>
<reference evidence="2 3" key="1">
    <citation type="submission" date="2013-08" db="EMBL/GenBank/DDBJ databases">
        <title>The genome sequence of Knoellia sinensis.</title>
        <authorList>
            <person name="Zhu W."/>
            <person name="Wang G."/>
        </authorList>
    </citation>
    <scope>NUCLEOTIDE SEQUENCE [LARGE SCALE GENOMIC DNA]</scope>
    <source>
        <strain evidence="2 3">KCTC 19936</strain>
    </source>
</reference>
<dbReference type="OrthoDB" id="370375at2"/>
<dbReference type="Pfam" id="PF10861">
    <property type="entry name" value="DUF2784"/>
    <property type="match status" value="1"/>
</dbReference>
<gene>
    <name evidence="2" type="ORF">N802_05040</name>
</gene>
<evidence type="ECO:0000313" key="2">
    <source>
        <dbReference type="EMBL" id="KGN30971.1"/>
    </source>
</evidence>
<keyword evidence="3" id="KW-1185">Reference proteome</keyword>
<keyword evidence="1" id="KW-0472">Membrane</keyword>
<comment type="caution">
    <text evidence="2">The sequence shown here is derived from an EMBL/GenBank/DDBJ whole genome shotgun (WGS) entry which is preliminary data.</text>
</comment>